<organism evidence="2 3">
    <name type="scientific">Sphingomonas sinipercae</name>
    <dbReference type="NCBI Taxonomy" id="2714944"/>
    <lineage>
        <taxon>Bacteria</taxon>
        <taxon>Pseudomonadati</taxon>
        <taxon>Pseudomonadota</taxon>
        <taxon>Alphaproteobacteria</taxon>
        <taxon>Sphingomonadales</taxon>
        <taxon>Sphingomonadaceae</taxon>
        <taxon>Sphingomonas</taxon>
    </lineage>
</organism>
<dbReference type="AlphaFoldDB" id="A0A6G7ZMH4"/>
<dbReference type="InterPro" id="IPR042047">
    <property type="entry name" value="SleB_dom1"/>
</dbReference>
<dbReference type="RefSeq" id="WP_166093571.1">
    <property type="nucleotide sequence ID" value="NZ_CP049871.1"/>
</dbReference>
<dbReference type="KEGG" id="ssin:G7078_04880"/>
<dbReference type="InterPro" id="IPR011105">
    <property type="entry name" value="Cell_wall_hydrolase_SleB"/>
</dbReference>
<keyword evidence="2" id="KW-0378">Hydrolase</keyword>
<dbReference type="Gene3D" id="1.10.10.2520">
    <property type="entry name" value="Cell wall hydrolase SleB, domain 1"/>
    <property type="match status" value="1"/>
</dbReference>
<gene>
    <name evidence="2" type="ORF">G7078_04880</name>
</gene>
<dbReference type="Proteomes" id="UP000502502">
    <property type="component" value="Chromosome"/>
</dbReference>
<proteinExistence type="predicted"/>
<keyword evidence="3" id="KW-1185">Reference proteome</keyword>
<dbReference type="EMBL" id="CP049871">
    <property type="protein sequence ID" value="QIL02184.1"/>
    <property type="molecule type" value="Genomic_DNA"/>
</dbReference>
<protein>
    <submittedName>
        <fullName evidence="2">Cell wall hydrolase</fullName>
    </submittedName>
</protein>
<evidence type="ECO:0000313" key="2">
    <source>
        <dbReference type="EMBL" id="QIL02184.1"/>
    </source>
</evidence>
<evidence type="ECO:0000313" key="3">
    <source>
        <dbReference type="Proteomes" id="UP000502502"/>
    </source>
</evidence>
<sequence length="356" mass="37157">MIATNLSPARLWQQHPRELIALGGVAAAILLTAGGAAWSSPGLSGFSREQVAAATPAPPPMLVRNVAPEEALALNGKIPVASGPNPAAAPFSMAGLTPAAKARALECLSSAVYYEAGQESDDGQRAVAQVVLNRLRHPAFPSTVCGVVYQGSTRATGCQFTFTCDGSLQRRPDSEGWARASRVAYAALNGAVYAPAGWATHYHANYVLPYWASSLVKNAVVGAHLFYRWSGGWGRPPAFSQRYAKQEPDSLALRTAALAAFGNRSAETPLAVADLEAEAEKAVEEIPGAKIQKADAGRIAIRFDLAKAAVENATHKPYIEKAGASDNLRWTLSKGLSSDEAPLGKAAAPAGAASSN</sequence>
<evidence type="ECO:0000259" key="1">
    <source>
        <dbReference type="Pfam" id="PF07486"/>
    </source>
</evidence>
<dbReference type="Pfam" id="PF07486">
    <property type="entry name" value="Hydrolase_2"/>
    <property type="match status" value="1"/>
</dbReference>
<feature type="domain" description="Cell wall hydrolase SleB" evidence="1">
    <location>
        <begin position="119"/>
        <end position="227"/>
    </location>
</feature>
<name>A0A6G7ZMH4_9SPHN</name>
<dbReference type="GO" id="GO:0016787">
    <property type="term" value="F:hydrolase activity"/>
    <property type="evidence" value="ECO:0007669"/>
    <property type="project" value="UniProtKB-KW"/>
</dbReference>
<accession>A0A6G7ZMH4</accession>
<reference evidence="2 3" key="1">
    <citation type="submission" date="2020-03" db="EMBL/GenBank/DDBJ databases">
        <title>Sphingomonas sp. nov., isolated from fish.</title>
        <authorList>
            <person name="Hyun D.-W."/>
            <person name="Bae J.-W."/>
        </authorList>
    </citation>
    <scope>NUCLEOTIDE SEQUENCE [LARGE SCALE GENOMIC DNA]</scope>
    <source>
        <strain evidence="2 3">HDW15C</strain>
    </source>
</reference>